<accession>A0A0J7YUS3</accession>
<evidence type="ECO:0000313" key="1">
    <source>
        <dbReference type="EMBL" id="KMS67197.1"/>
    </source>
</evidence>
<dbReference type="Proteomes" id="UP000037432">
    <property type="component" value="Unassembled WGS sequence"/>
</dbReference>
<sequence length="62" mass="6925">MDGWLPDLGSQPFKDIADDVMHRPIDLNVPVISMDDIPAPVRLNAILHELLRLLRKEAAANP</sequence>
<evidence type="ECO:0000313" key="2">
    <source>
        <dbReference type="Proteomes" id="UP000037432"/>
    </source>
</evidence>
<protein>
    <submittedName>
        <fullName evidence="1">Uncharacterized protein</fullName>
    </submittedName>
</protein>
<dbReference type="RefSeq" id="WP_048587096.1">
    <property type="nucleotide sequence ID" value="NZ_LFNT01000114.1"/>
</dbReference>
<name>A0A0J7YUS3_STRVR</name>
<comment type="caution">
    <text evidence="1">The sequence shown here is derived from an EMBL/GenBank/DDBJ whole genome shotgun (WGS) entry which is preliminary data.</text>
</comment>
<dbReference type="AlphaFoldDB" id="A0A0J7YUS3"/>
<reference evidence="1 2" key="1">
    <citation type="submission" date="2015-06" db="EMBL/GenBank/DDBJ databases">
        <authorList>
            <person name="Ju K.-S."/>
            <person name="Doroghazi J.R."/>
            <person name="Metcalf W.W."/>
        </authorList>
    </citation>
    <scope>NUCLEOTIDE SEQUENCE [LARGE SCALE GENOMIC DNA]</scope>
    <source>
        <strain evidence="1 2">NRRL 3414</strain>
    </source>
</reference>
<dbReference type="PATRIC" id="fig|1938.3.peg.1101"/>
<dbReference type="EMBL" id="LFNT01000114">
    <property type="protein sequence ID" value="KMS67197.1"/>
    <property type="molecule type" value="Genomic_DNA"/>
</dbReference>
<organism evidence="1 2">
    <name type="scientific">Streptomyces viridochromogenes</name>
    <dbReference type="NCBI Taxonomy" id="1938"/>
    <lineage>
        <taxon>Bacteria</taxon>
        <taxon>Bacillati</taxon>
        <taxon>Actinomycetota</taxon>
        <taxon>Actinomycetes</taxon>
        <taxon>Kitasatosporales</taxon>
        <taxon>Streptomycetaceae</taxon>
        <taxon>Streptomyces</taxon>
    </lineage>
</organism>
<proteinExistence type="predicted"/>
<gene>
    <name evidence="1" type="ORF">ACM01_43715</name>
</gene>